<evidence type="ECO:0000256" key="2">
    <source>
        <dbReference type="ARBA" id="ARBA00022741"/>
    </source>
</evidence>
<dbReference type="Gene3D" id="3.40.50.1000">
    <property type="entry name" value="HAD superfamily/HAD-like"/>
    <property type="match status" value="1"/>
</dbReference>
<keyword evidence="8" id="KW-1185">Reference proteome</keyword>
<protein>
    <recommendedName>
        <fullName evidence="5">Thiamine diphosphokinase</fullName>
        <ecNumber evidence="5">2.7.6.2</ecNumber>
    </recommendedName>
</protein>
<dbReference type="KEGG" id="tio:INP52_04255"/>
<dbReference type="SFLD" id="SFLDG01129">
    <property type="entry name" value="C1.5:_HAD__Beta-PGM__Phosphata"/>
    <property type="match status" value="1"/>
</dbReference>
<name>A0A7S7M9U4_9ACTN</name>
<dbReference type="RefSeq" id="WP_194372690.1">
    <property type="nucleotide sequence ID" value="NZ_CP063767.1"/>
</dbReference>
<dbReference type="InterPro" id="IPR041492">
    <property type="entry name" value="HAD_2"/>
</dbReference>
<gene>
    <name evidence="7" type="ORF">INP52_04255</name>
</gene>
<dbReference type="InterPro" id="IPR036412">
    <property type="entry name" value="HAD-like_sf"/>
</dbReference>
<feature type="domain" description="Thiamin pyrophosphokinase catalytic" evidence="6">
    <location>
        <begin position="249"/>
        <end position="352"/>
    </location>
</feature>
<dbReference type="PANTHER" id="PTHR18901">
    <property type="entry name" value="2-DEOXYGLUCOSE-6-PHOSPHATE PHOSPHATASE 2"/>
    <property type="match status" value="1"/>
</dbReference>
<dbReference type="GO" id="GO:0005524">
    <property type="term" value="F:ATP binding"/>
    <property type="evidence" value="ECO:0007669"/>
    <property type="project" value="UniProtKB-KW"/>
</dbReference>
<keyword evidence="3 7" id="KW-0418">Kinase</keyword>
<organism evidence="7 8">
    <name type="scientific">Thermophilibacter immobilis</name>
    <dbReference type="NCBI Taxonomy" id="2779519"/>
    <lineage>
        <taxon>Bacteria</taxon>
        <taxon>Bacillati</taxon>
        <taxon>Actinomycetota</taxon>
        <taxon>Coriobacteriia</taxon>
        <taxon>Coriobacteriales</taxon>
        <taxon>Atopobiaceae</taxon>
        <taxon>Thermophilibacter</taxon>
    </lineage>
</organism>
<dbReference type="GO" id="GO:0030975">
    <property type="term" value="F:thiamine binding"/>
    <property type="evidence" value="ECO:0007669"/>
    <property type="project" value="InterPro"/>
</dbReference>
<dbReference type="GO" id="GO:0016301">
    <property type="term" value="F:kinase activity"/>
    <property type="evidence" value="ECO:0007669"/>
    <property type="project" value="UniProtKB-KW"/>
</dbReference>
<keyword evidence="4" id="KW-0067">ATP-binding</keyword>
<evidence type="ECO:0000259" key="6">
    <source>
        <dbReference type="Pfam" id="PF04263"/>
    </source>
</evidence>
<dbReference type="Gene3D" id="3.40.50.10240">
    <property type="entry name" value="Thiamin pyrophosphokinase, catalytic domain"/>
    <property type="match status" value="1"/>
</dbReference>
<dbReference type="Pfam" id="PF13419">
    <property type="entry name" value="HAD_2"/>
    <property type="match status" value="1"/>
</dbReference>
<dbReference type="AlphaFoldDB" id="A0A7S7M9U4"/>
<dbReference type="CDD" id="cd07505">
    <property type="entry name" value="HAD_BPGM-like"/>
    <property type="match status" value="1"/>
</dbReference>
<dbReference type="CDD" id="cd07995">
    <property type="entry name" value="TPK"/>
    <property type="match status" value="1"/>
</dbReference>
<evidence type="ECO:0000313" key="8">
    <source>
        <dbReference type="Proteomes" id="UP000593735"/>
    </source>
</evidence>
<dbReference type="InterPro" id="IPR023214">
    <property type="entry name" value="HAD_sf"/>
</dbReference>
<dbReference type="Gene3D" id="1.10.150.240">
    <property type="entry name" value="Putative phosphatase, domain 2"/>
    <property type="match status" value="1"/>
</dbReference>
<keyword evidence="2" id="KW-0547">Nucleotide-binding</keyword>
<dbReference type="InterPro" id="IPR006439">
    <property type="entry name" value="HAD-SF_hydro_IA"/>
</dbReference>
<dbReference type="Proteomes" id="UP000593735">
    <property type="component" value="Chromosome"/>
</dbReference>
<evidence type="ECO:0000256" key="4">
    <source>
        <dbReference type="ARBA" id="ARBA00022840"/>
    </source>
</evidence>
<proteinExistence type="predicted"/>
<dbReference type="SFLD" id="SFLDS00003">
    <property type="entry name" value="Haloacid_Dehalogenase"/>
    <property type="match status" value="1"/>
</dbReference>
<dbReference type="GO" id="GO:0009229">
    <property type="term" value="P:thiamine diphosphate biosynthetic process"/>
    <property type="evidence" value="ECO:0007669"/>
    <property type="project" value="InterPro"/>
</dbReference>
<dbReference type="InterPro" id="IPR023198">
    <property type="entry name" value="PGP-like_dom2"/>
</dbReference>
<dbReference type="EC" id="2.7.6.2" evidence="5"/>
<dbReference type="SUPFAM" id="SSF56784">
    <property type="entry name" value="HAD-like"/>
    <property type="match status" value="1"/>
</dbReference>
<dbReference type="InterPro" id="IPR006282">
    <property type="entry name" value="Thi_PPkinase"/>
</dbReference>
<evidence type="ECO:0000256" key="5">
    <source>
        <dbReference type="NCBIfam" id="TIGR01378"/>
    </source>
</evidence>
<dbReference type="SUPFAM" id="SSF63999">
    <property type="entry name" value="Thiamin pyrophosphokinase, catalytic domain"/>
    <property type="match status" value="1"/>
</dbReference>
<dbReference type="GO" id="GO:0004788">
    <property type="term" value="F:thiamine diphosphokinase activity"/>
    <property type="evidence" value="ECO:0007669"/>
    <property type="project" value="UniProtKB-UniRule"/>
</dbReference>
<dbReference type="InterPro" id="IPR007371">
    <property type="entry name" value="TPK_catalytic"/>
</dbReference>
<evidence type="ECO:0000256" key="1">
    <source>
        <dbReference type="ARBA" id="ARBA00022679"/>
    </source>
</evidence>
<dbReference type="NCBIfam" id="TIGR01509">
    <property type="entry name" value="HAD-SF-IA-v3"/>
    <property type="match status" value="1"/>
</dbReference>
<dbReference type="EMBL" id="CP063767">
    <property type="protein sequence ID" value="QOY61404.1"/>
    <property type="molecule type" value="Genomic_DNA"/>
</dbReference>
<reference evidence="7 8" key="1">
    <citation type="submission" date="2020-10" db="EMBL/GenBank/DDBJ databases">
        <title>Olsenella immobilis sp.nov., isolated from the mud in a fermentation cellar used for the production of Chinese strong-flavoured liquor.</title>
        <authorList>
            <person name="Lu L."/>
        </authorList>
    </citation>
    <scope>NUCLEOTIDE SEQUENCE [LARGE SCALE GENOMIC DNA]</scope>
    <source>
        <strain evidence="7 8">LZLJ-2</strain>
    </source>
</reference>
<dbReference type="Pfam" id="PF04263">
    <property type="entry name" value="TPK_catalytic"/>
    <property type="match status" value="1"/>
</dbReference>
<evidence type="ECO:0000313" key="7">
    <source>
        <dbReference type="EMBL" id="QOY61404.1"/>
    </source>
</evidence>
<dbReference type="PANTHER" id="PTHR18901:SF38">
    <property type="entry name" value="PSEUDOURIDINE-5'-PHOSPHATASE"/>
    <property type="match status" value="1"/>
</dbReference>
<dbReference type="NCBIfam" id="TIGR01378">
    <property type="entry name" value="thi_PPkinase"/>
    <property type="match status" value="1"/>
</dbReference>
<dbReference type="InterPro" id="IPR036759">
    <property type="entry name" value="TPK_catalytic_sf"/>
</dbReference>
<dbReference type="GO" id="GO:0006772">
    <property type="term" value="P:thiamine metabolic process"/>
    <property type="evidence" value="ECO:0007669"/>
    <property type="project" value="UniProtKB-UniRule"/>
</dbReference>
<sequence>MDISGAIFDCDGTLVDSMDMWRSVISWMSERYDVPDVDFARVEMLPLRDTCTLFHDELGADLSAEDIYEEVCAHLRDVYEHEVEAMPGVRALLDELAAAGVPLAVASSTPVRELRSALGAHDLLGYFETLVSTEDVGGRDKDCPDVYLEAARRLGSDPTTTWVFEDAPFGVRTAREAGFAVVGLLNDHDGRREEDFAPADILAHGLAEISLARLRDYERTVATASPREPLGVLVVAGSPDPSSPALVAELARASAYVICADRGADACRAAGVSPDVFCGDEDSVSADAAAWARSSAATTVDFPTEKYATDLAIALDCAAHEAARREASLSLTLTCASGGRPDHALAVVGQLALAARGGAAARLVEDDYEMRVVSPASADVWELGPSAVGRTFSAVALEQGTRVDEEGMRWPLADKPMELLGDLGVSNVVTRPDALVRCRAGAVAAFLIA</sequence>
<evidence type="ECO:0000256" key="3">
    <source>
        <dbReference type="ARBA" id="ARBA00022777"/>
    </source>
</evidence>
<keyword evidence="1 7" id="KW-0808">Transferase</keyword>
<accession>A0A7S7M9U4</accession>